<dbReference type="RefSeq" id="WP_163457679.1">
    <property type="nucleotide sequence ID" value="NZ_JAAGOH010000012.1"/>
</dbReference>
<dbReference type="EMBL" id="JAAGOH010000012">
    <property type="protein sequence ID" value="NDY91826.1"/>
    <property type="molecule type" value="Genomic_DNA"/>
</dbReference>
<evidence type="ECO:0008006" key="4">
    <source>
        <dbReference type="Google" id="ProtNLM"/>
    </source>
</evidence>
<sequence length="122" mass="14237">MTYTVIVTYTFHPDWLRKTWEERAAYERQHIRPVFERFAGEVSVRFFDAEAFSARCSDFMIFETADLKSYYFLIESLRESPVFRDGLVTFQDVLIGIEDGFRTYEREMLAPPPSSSPAPATA</sequence>
<keyword evidence="3" id="KW-1185">Reference proteome</keyword>
<dbReference type="Proteomes" id="UP000484255">
    <property type="component" value="Unassembled WGS sequence"/>
</dbReference>
<name>A0A7C9TMP4_9BURK</name>
<dbReference type="InterPro" id="IPR031409">
    <property type="entry name" value="Darcynin"/>
</dbReference>
<dbReference type="Pfam" id="PF17074">
    <property type="entry name" value="Darcynin"/>
    <property type="match status" value="1"/>
</dbReference>
<comment type="caution">
    <text evidence="2">The sequence shown here is derived from an EMBL/GenBank/DDBJ whole genome shotgun (WGS) entry which is preliminary data.</text>
</comment>
<comment type="similarity">
    <text evidence="1">Belongs to the darcynin family.</text>
</comment>
<evidence type="ECO:0000313" key="2">
    <source>
        <dbReference type="EMBL" id="NDY91826.1"/>
    </source>
</evidence>
<gene>
    <name evidence="2" type="ORF">G3A44_11580</name>
</gene>
<dbReference type="AlphaFoldDB" id="A0A7C9TMP4"/>
<organism evidence="2 3">
    <name type="scientific">Ideonella livida</name>
    <dbReference type="NCBI Taxonomy" id="2707176"/>
    <lineage>
        <taxon>Bacteria</taxon>
        <taxon>Pseudomonadati</taxon>
        <taxon>Pseudomonadota</taxon>
        <taxon>Betaproteobacteria</taxon>
        <taxon>Burkholderiales</taxon>
        <taxon>Sphaerotilaceae</taxon>
        <taxon>Ideonella</taxon>
    </lineage>
</organism>
<accession>A0A7C9TMP4</accession>
<evidence type="ECO:0000256" key="1">
    <source>
        <dbReference type="ARBA" id="ARBA00006869"/>
    </source>
</evidence>
<evidence type="ECO:0000313" key="3">
    <source>
        <dbReference type="Proteomes" id="UP000484255"/>
    </source>
</evidence>
<reference evidence="2 3" key="1">
    <citation type="submission" date="2020-02" db="EMBL/GenBank/DDBJ databases">
        <title>Ideonella bacterium strain TBM-1.</title>
        <authorList>
            <person name="Chen W.-M."/>
        </authorList>
    </citation>
    <scope>NUCLEOTIDE SEQUENCE [LARGE SCALE GENOMIC DNA]</scope>
    <source>
        <strain evidence="2 3">TBM-1</strain>
    </source>
</reference>
<proteinExistence type="inferred from homology"/>
<protein>
    <recommendedName>
        <fullName evidence="4">Darcynin</fullName>
    </recommendedName>
</protein>